<feature type="transmembrane region" description="Helical" evidence="1">
    <location>
        <begin position="135"/>
        <end position="155"/>
    </location>
</feature>
<gene>
    <name evidence="3" type="ORF">FOA19_18910</name>
</gene>
<feature type="signal peptide" evidence="2">
    <location>
        <begin position="1"/>
        <end position="19"/>
    </location>
</feature>
<reference evidence="3 4" key="1">
    <citation type="submission" date="2019-07" db="EMBL/GenBank/DDBJ databases">
        <title>Rufibacter sp. nov., isolated from lake sediment.</title>
        <authorList>
            <person name="Qu J.-H."/>
        </authorList>
    </citation>
    <scope>NUCLEOTIDE SEQUENCE [LARGE SCALE GENOMIC DNA]</scope>
    <source>
        <strain evidence="3 4">NBS58-1</strain>
    </source>
</reference>
<organism evidence="3 4">
    <name type="scientific">Rufibacter hautae</name>
    <dbReference type="NCBI Taxonomy" id="2595005"/>
    <lineage>
        <taxon>Bacteria</taxon>
        <taxon>Pseudomonadati</taxon>
        <taxon>Bacteroidota</taxon>
        <taxon>Cytophagia</taxon>
        <taxon>Cytophagales</taxon>
        <taxon>Hymenobacteraceae</taxon>
        <taxon>Rufibacter</taxon>
    </lineage>
</organism>
<keyword evidence="2" id="KW-0732">Signal</keyword>
<evidence type="ECO:0000256" key="2">
    <source>
        <dbReference type="SAM" id="SignalP"/>
    </source>
</evidence>
<keyword evidence="1" id="KW-0812">Transmembrane</keyword>
<dbReference type="OrthoDB" id="893712at2"/>
<feature type="chain" id="PRO_5023122912" evidence="2">
    <location>
        <begin position="20"/>
        <end position="160"/>
    </location>
</feature>
<evidence type="ECO:0000256" key="1">
    <source>
        <dbReference type="SAM" id="Phobius"/>
    </source>
</evidence>
<dbReference type="EMBL" id="VKKY01000003">
    <property type="protein sequence ID" value="KAA3436462.1"/>
    <property type="molecule type" value="Genomic_DNA"/>
</dbReference>
<evidence type="ECO:0000313" key="4">
    <source>
        <dbReference type="Proteomes" id="UP000324133"/>
    </source>
</evidence>
<comment type="caution">
    <text evidence="3">The sequence shown here is derived from an EMBL/GenBank/DDBJ whole genome shotgun (WGS) entry which is preliminary data.</text>
</comment>
<proteinExistence type="predicted"/>
<dbReference type="Proteomes" id="UP000324133">
    <property type="component" value="Unassembled WGS sequence"/>
</dbReference>
<keyword evidence="1" id="KW-0472">Membrane</keyword>
<evidence type="ECO:0000313" key="3">
    <source>
        <dbReference type="EMBL" id="KAA3436462.1"/>
    </source>
</evidence>
<name>A0A5B6TJV4_9BACT</name>
<dbReference type="AlphaFoldDB" id="A0A5B6TJV4"/>
<sequence>MRKFILVLFALTLSFGGMAQTTLALATKPPTTTAINLSLPSSKEETYPYVYTKRADRFLLVGLALNIASAGYYMLAPGLYKKPYDPTLEYSYALAAAASSDPIAYQQLSNEYRQAMLVYHQKASERDKKVKNARAAFATAFSVGMAFDLAAILTFKKGRQ</sequence>
<dbReference type="RefSeq" id="WP_149092404.1">
    <property type="nucleotide sequence ID" value="NZ_VKKY01000003.1"/>
</dbReference>
<protein>
    <submittedName>
        <fullName evidence="3">Uncharacterized protein</fullName>
    </submittedName>
</protein>
<keyword evidence="4" id="KW-1185">Reference proteome</keyword>
<accession>A0A5B6TJV4</accession>
<feature type="transmembrane region" description="Helical" evidence="1">
    <location>
        <begin position="58"/>
        <end position="75"/>
    </location>
</feature>
<keyword evidence="1" id="KW-1133">Transmembrane helix</keyword>